<evidence type="ECO:0000256" key="3">
    <source>
        <dbReference type="ARBA" id="ARBA00009916"/>
    </source>
</evidence>
<feature type="transmembrane region" description="Helical" evidence="9">
    <location>
        <begin position="259"/>
        <end position="277"/>
    </location>
</feature>
<keyword evidence="7 9" id="KW-1133">Transmembrane helix</keyword>
<comment type="subcellular location">
    <subcellularLocation>
        <location evidence="2 9">Membrane</location>
        <topology evidence="2 9">Multi-pass membrane protein</topology>
    </subcellularLocation>
</comment>
<feature type="transmembrane region" description="Helical" evidence="9">
    <location>
        <begin position="369"/>
        <end position="390"/>
    </location>
</feature>
<keyword evidence="5 9" id="KW-0592">Phosphate transport</keyword>
<dbReference type="AlphaFoldDB" id="A0A2Z2HRS7"/>
<evidence type="ECO:0000313" key="10">
    <source>
        <dbReference type="EMBL" id="ARS89762.1"/>
    </source>
</evidence>
<feature type="transmembrane region" description="Helical" evidence="9">
    <location>
        <begin position="283"/>
        <end position="303"/>
    </location>
</feature>
<dbReference type="GO" id="GO:0035435">
    <property type="term" value="P:phosphate ion transmembrane transport"/>
    <property type="evidence" value="ECO:0007669"/>
    <property type="project" value="TreeGrafter"/>
</dbReference>
<feature type="transmembrane region" description="Helical" evidence="9">
    <location>
        <begin position="42"/>
        <end position="63"/>
    </location>
</feature>
<feature type="transmembrane region" description="Helical" evidence="9">
    <location>
        <begin position="226"/>
        <end position="247"/>
    </location>
</feature>
<comment type="function">
    <text evidence="1">Potential transporter for phosphate.</text>
</comment>
<proteinExistence type="inferred from homology"/>
<dbReference type="Pfam" id="PF01384">
    <property type="entry name" value="PHO4"/>
    <property type="match status" value="1"/>
</dbReference>
<dbReference type="Proteomes" id="UP000250088">
    <property type="component" value="Chromosome"/>
</dbReference>
<accession>A0A2Z2HRS7</accession>
<keyword evidence="11" id="KW-1185">Reference proteome</keyword>
<feature type="transmembrane region" description="Helical" evidence="9">
    <location>
        <begin position="130"/>
        <end position="152"/>
    </location>
</feature>
<dbReference type="PANTHER" id="PTHR11101">
    <property type="entry name" value="PHOSPHATE TRANSPORTER"/>
    <property type="match status" value="1"/>
</dbReference>
<evidence type="ECO:0000256" key="2">
    <source>
        <dbReference type="ARBA" id="ARBA00004141"/>
    </source>
</evidence>
<evidence type="ECO:0000256" key="4">
    <source>
        <dbReference type="ARBA" id="ARBA00022448"/>
    </source>
</evidence>
<dbReference type="GO" id="GO:0005315">
    <property type="term" value="F:phosphate transmembrane transporter activity"/>
    <property type="evidence" value="ECO:0007669"/>
    <property type="project" value="InterPro"/>
</dbReference>
<feature type="transmembrane region" description="Helical" evidence="9">
    <location>
        <begin position="6"/>
        <end position="30"/>
    </location>
</feature>
<evidence type="ECO:0000313" key="11">
    <source>
        <dbReference type="Proteomes" id="UP000250088"/>
    </source>
</evidence>
<dbReference type="OrthoDB" id="101311at2157"/>
<feature type="transmembrane region" description="Helical" evidence="9">
    <location>
        <begin position="75"/>
        <end position="98"/>
    </location>
</feature>
<evidence type="ECO:0000256" key="5">
    <source>
        <dbReference type="ARBA" id="ARBA00022592"/>
    </source>
</evidence>
<evidence type="ECO:0000256" key="7">
    <source>
        <dbReference type="ARBA" id="ARBA00022989"/>
    </source>
</evidence>
<evidence type="ECO:0000256" key="1">
    <source>
        <dbReference type="ARBA" id="ARBA00001981"/>
    </source>
</evidence>
<dbReference type="GO" id="GO:0016020">
    <property type="term" value="C:membrane"/>
    <property type="evidence" value="ECO:0007669"/>
    <property type="project" value="UniProtKB-SubCell"/>
</dbReference>
<protein>
    <recommendedName>
        <fullName evidence="9">Phosphate transporter</fullName>
    </recommendedName>
</protein>
<keyword evidence="4 9" id="KW-0813">Transport</keyword>
<organism evidence="10 11">
    <name type="scientific">Natrarchaeobaculum aegyptiacum</name>
    <dbReference type="NCBI Taxonomy" id="745377"/>
    <lineage>
        <taxon>Archaea</taxon>
        <taxon>Methanobacteriati</taxon>
        <taxon>Methanobacteriota</taxon>
        <taxon>Stenosarchaea group</taxon>
        <taxon>Halobacteria</taxon>
        <taxon>Halobacteriales</taxon>
        <taxon>Natrialbaceae</taxon>
        <taxon>Natrarchaeobaculum</taxon>
    </lineage>
</organism>
<dbReference type="KEGG" id="naj:B1756_08420"/>
<keyword evidence="6 9" id="KW-0812">Transmembrane</keyword>
<dbReference type="EMBL" id="CP019893">
    <property type="protein sequence ID" value="ARS89762.1"/>
    <property type="molecule type" value="Genomic_DNA"/>
</dbReference>
<comment type="similarity">
    <text evidence="3 9">Belongs to the inorganic phosphate transporter (PiT) (TC 2.A.20) family.</text>
</comment>
<gene>
    <name evidence="10" type="ORF">B1756_08420</name>
</gene>
<evidence type="ECO:0000256" key="9">
    <source>
        <dbReference type="RuleBase" id="RU363058"/>
    </source>
</evidence>
<evidence type="ECO:0000256" key="8">
    <source>
        <dbReference type="ARBA" id="ARBA00023136"/>
    </source>
</evidence>
<reference evidence="11" key="1">
    <citation type="submission" date="2017-02" db="EMBL/GenBank/DDBJ databases">
        <title>Natronthermophilus aegyptiacus gen. nov.,sp. nov., an aerobic, extremely halophilic alkalithermophilic archaeon isolated from the athalassohaline Wadi An Natrun, Egypt.</title>
        <authorList>
            <person name="Zhao B."/>
        </authorList>
    </citation>
    <scope>NUCLEOTIDE SEQUENCE [LARGE SCALE GENOMIC DNA]</scope>
    <source>
        <strain evidence="11">JW/NM-HA 15</strain>
    </source>
</reference>
<feature type="transmembrane region" description="Helical" evidence="9">
    <location>
        <begin position="188"/>
        <end position="206"/>
    </location>
</feature>
<dbReference type="RefSeq" id="WP_086888139.1">
    <property type="nucleotide sequence ID" value="NZ_CP019893.1"/>
</dbReference>
<dbReference type="GeneID" id="32894098"/>
<dbReference type="InterPro" id="IPR001204">
    <property type="entry name" value="Phos_transporter"/>
</dbReference>
<keyword evidence="8 9" id="KW-0472">Membrane</keyword>
<evidence type="ECO:0000256" key="6">
    <source>
        <dbReference type="ARBA" id="ARBA00022692"/>
    </source>
</evidence>
<sequence>MVETLLAIGIVASIFVGFNIGGSSTGITWGPSVGAGIVKKTTAAAVMTVFVFLGGMTVGQNVMQTLSADIITIDLTLSAGVAVLFFIGLGILVANIFGVPVPTSMTTVGAIAGLGLASGTLNYATIAGIISWWIVTPIIGFWIGGIIGRYIYPAVNRRVTIEKSDGPLLVLDRSDSLPKPALGPNTTLTELGTTAVVIVIGCYMAFSAGASNVPNAAAPLVGGVDGLEVTTAVIIATVAIGLGGFTIARRTMDSVGGELSDIPLLAALFVMVTASTITTALSYIGIPISLVMATVMTIVGIGWGRATRPITVREAVTRDSDVEDRDIQLGAIVAEEEEGEDARPIGEPEPEEVLQGADLFNPRAVIKYVSMWVIGPSMSTILAYGFFIALPGVV</sequence>
<dbReference type="PANTHER" id="PTHR11101:SF80">
    <property type="entry name" value="PHOSPHATE TRANSPORTER"/>
    <property type="match status" value="1"/>
</dbReference>
<name>A0A2Z2HRS7_9EURY</name>